<feature type="transmembrane region" description="Helical" evidence="1">
    <location>
        <begin position="308"/>
        <end position="334"/>
    </location>
</feature>
<dbReference type="AlphaFoldDB" id="A0A368XBR4"/>
<dbReference type="OrthoDB" id="2373222at2"/>
<feature type="transmembrane region" description="Helical" evidence="1">
    <location>
        <begin position="193"/>
        <end position="221"/>
    </location>
</feature>
<sequence length="392" mass="43810">MRIPSLKVILFLILIFFGQLLMNPLLASEKQEISNQIYDSTLQSSEVEKFWEKINQQYETMLPDLRNKNFSEIVKGNNSWSIEEFFFSIVKYFFYELINNSKILGILILLTLFSQLLQIVQGAFEQQTVSKVAYFIIYIFLFGFALNSFQLTANYVDDTMQLIQNFMIALLPLLLGMLASLGNVVSQSFFHPLVIFLINMSIFLVSKVVIPLFFLSAILNLVSTLHPQYNASKLADLLKNISFTLIGIFFSVFIGIMSVQGTASAIQDGVAMKTAKFVTGNFVPVIGKMFTEATETVISASILIKNGLGIAGLVMLLIIVLFPALKILAIGLIYKLAAVLLQPIGDGPVIASLDIIGKHILYLFVALLLISFMFFITITIIVLTSNITLMIR</sequence>
<evidence type="ECO:0000313" key="3">
    <source>
        <dbReference type="Proteomes" id="UP000252585"/>
    </source>
</evidence>
<keyword evidence="3" id="KW-1185">Reference proteome</keyword>
<comment type="caution">
    <text evidence="2">The sequence shown here is derived from an EMBL/GenBank/DDBJ whole genome shotgun (WGS) entry which is preliminary data.</text>
</comment>
<evidence type="ECO:0000313" key="2">
    <source>
        <dbReference type="EMBL" id="RCW65403.1"/>
    </source>
</evidence>
<feature type="transmembrane region" description="Helical" evidence="1">
    <location>
        <begin position="103"/>
        <end position="120"/>
    </location>
</feature>
<keyword evidence="1" id="KW-0472">Membrane</keyword>
<dbReference type="InterPro" id="IPR014194">
    <property type="entry name" value="Spore_III_AE"/>
</dbReference>
<feature type="transmembrane region" description="Helical" evidence="1">
    <location>
        <begin position="360"/>
        <end position="383"/>
    </location>
</feature>
<keyword evidence="1" id="KW-0812">Transmembrane</keyword>
<dbReference type="EMBL" id="QPJJ01000011">
    <property type="protein sequence ID" value="RCW65403.1"/>
    <property type="molecule type" value="Genomic_DNA"/>
</dbReference>
<dbReference type="RefSeq" id="WP_114353688.1">
    <property type="nucleotide sequence ID" value="NZ_QPJJ01000011.1"/>
</dbReference>
<dbReference type="Pfam" id="PF09546">
    <property type="entry name" value="Spore_III_AE"/>
    <property type="match status" value="1"/>
</dbReference>
<dbReference type="Proteomes" id="UP000252585">
    <property type="component" value="Unassembled WGS sequence"/>
</dbReference>
<protein>
    <submittedName>
        <fullName evidence="2">Stage III sporulation protein AE</fullName>
    </submittedName>
</protein>
<reference evidence="2 3" key="1">
    <citation type="submission" date="2018-07" db="EMBL/GenBank/DDBJ databases">
        <title>Genomic Encyclopedia of Type Strains, Phase IV (KMG-IV): sequencing the most valuable type-strain genomes for metagenomic binning, comparative biology and taxonomic classification.</title>
        <authorList>
            <person name="Goeker M."/>
        </authorList>
    </citation>
    <scope>NUCLEOTIDE SEQUENCE [LARGE SCALE GENOMIC DNA]</scope>
    <source>
        <strain evidence="2 3">DSM 27696</strain>
    </source>
</reference>
<organism evidence="2 3">
    <name type="scientific">Saliterribacillus persicus</name>
    <dbReference type="NCBI Taxonomy" id="930114"/>
    <lineage>
        <taxon>Bacteria</taxon>
        <taxon>Bacillati</taxon>
        <taxon>Bacillota</taxon>
        <taxon>Bacilli</taxon>
        <taxon>Bacillales</taxon>
        <taxon>Bacillaceae</taxon>
        <taxon>Saliterribacillus</taxon>
    </lineage>
</organism>
<evidence type="ECO:0000256" key="1">
    <source>
        <dbReference type="SAM" id="Phobius"/>
    </source>
</evidence>
<proteinExistence type="predicted"/>
<feature type="transmembrane region" description="Helical" evidence="1">
    <location>
        <begin position="162"/>
        <end position="181"/>
    </location>
</feature>
<feature type="transmembrane region" description="Helical" evidence="1">
    <location>
        <begin position="241"/>
        <end position="266"/>
    </location>
</feature>
<accession>A0A368XBR4</accession>
<name>A0A368XBR4_9BACI</name>
<gene>
    <name evidence="2" type="ORF">DFR57_111138</name>
</gene>
<keyword evidence="1" id="KW-1133">Transmembrane helix</keyword>
<feature type="transmembrane region" description="Helical" evidence="1">
    <location>
        <begin position="132"/>
        <end position="150"/>
    </location>
</feature>
<dbReference type="NCBIfam" id="TIGR02829">
    <property type="entry name" value="spore_III_AE"/>
    <property type="match status" value="1"/>
</dbReference>